<evidence type="ECO:0000256" key="4">
    <source>
        <dbReference type="ARBA" id="ARBA00023136"/>
    </source>
</evidence>
<keyword evidence="6" id="KW-0489">Methyltransferase</keyword>
<reference evidence="6 7" key="1">
    <citation type="submission" date="2016-10" db="EMBL/GenBank/DDBJ databases">
        <authorList>
            <person name="de Groot N.N."/>
        </authorList>
    </citation>
    <scope>NUCLEOTIDE SEQUENCE [LARGE SCALE GENOMIC DNA]</scope>
    <source>
        <strain evidence="6 7">DSM 19938</strain>
    </source>
</reference>
<dbReference type="EMBL" id="FNXY01000001">
    <property type="protein sequence ID" value="SEI43561.1"/>
    <property type="molecule type" value="Genomic_DNA"/>
</dbReference>
<dbReference type="InterPro" id="IPR007318">
    <property type="entry name" value="Phopholipid_MeTrfase"/>
</dbReference>
<dbReference type="PANTHER" id="PTHR12714">
    <property type="entry name" value="PROTEIN-S ISOPRENYLCYSTEINE O-METHYLTRANSFERASE"/>
    <property type="match status" value="1"/>
</dbReference>
<name>A0A1H6QIM0_9BACT</name>
<dbReference type="Gene3D" id="1.20.120.1630">
    <property type="match status" value="1"/>
</dbReference>
<evidence type="ECO:0000313" key="6">
    <source>
        <dbReference type="EMBL" id="SEI43561.1"/>
    </source>
</evidence>
<evidence type="ECO:0000256" key="3">
    <source>
        <dbReference type="ARBA" id="ARBA00022989"/>
    </source>
</evidence>
<comment type="subcellular location">
    <subcellularLocation>
        <location evidence="1">Endomembrane system</location>
        <topology evidence="1">Multi-pass membrane protein</topology>
    </subcellularLocation>
</comment>
<keyword evidence="2 5" id="KW-0812">Transmembrane</keyword>
<dbReference type="Pfam" id="PF04191">
    <property type="entry name" value="PEMT"/>
    <property type="match status" value="1"/>
</dbReference>
<dbReference type="GO" id="GO:0032259">
    <property type="term" value="P:methylation"/>
    <property type="evidence" value="ECO:0007669"/>
    <property type="project" value="UniProtKB-KW"/>
</dbReference>
<keyword evidence="3 5" id="KW-1133">Transmembrane helix</keyword>
<evidence type="ECO:0000256" key="2">
    <source>
        <dbReference type="ARBA" id="ARBA00022692"/>
    </source>
</evidence>
<keyword evidence="6" id="KW-0808">Transferase</keyword>
<evidence type="ECO:0000256" key="5">
    <source>
        <dbReference type="SAM" id="Phobius"/>
    </source>
</evidence>
<dbReference type="OrthoDB" id="9809773at2"/>
<evidence type="ECO:0000256" key="1">
    <source>
        <dbReference type="ARBA" id="ARBA00004127"/>
    </source>
</evidence>
<dbReference type="GO" id="GO:0012505">
    <property type="term" value="C:endomembrane system"/>
    <property type="evidence" value="ECO:0007669"/>
    <property type="project" value="UniProtKB-SubCell"/>
</dbReference>
<feature type="transmembrane region" description="Helical" evidence="5">
    <location>
        <begin position="182"/>
        <end position="200"/>
    </location>
</feature>
<feature type="transmembrane region" description="Helical" evidence="5">
    <location>
        <begin position="212"/>
        <end position="231"/>
    </location>
</feature>
<dbReference type="Proteomes" id="UP000199532">
    <property type="component" value="Unassembled WGS sequence"/>
</dbReference>
<feature type="transmembrane region" description="Helical" evidence="5">
    <location>
        <begin position="114"/>
        <end position="133"/>
    </location>
</feature>
<feature type="transmembrane region" description="Helical" evidence="5">
    <location>
        <begin position="42"/>
        <end position="69"/>
    </location>
</feature>
<dbReference type="PANTHER" id="PTHR12714:SF9">
    <property type="entry name" value="PROTEIN-S-ISOPRENYLCYSTEINE O-METHYLTRANSFERASE"/>
    <property type="match status" value="1"/>
</dbReference>
<sequence>MITIGNFFFRFRNVLFIFLYLLLFLPSPDIFTEDRFGANYYLIPIVLGLLITVLGEAIRGATIGLAYIIRGGRDKKVHAENLVTEGIFKHCRNPLYVGNILMLLGVGILSNSWIYLGVVFPLFLFIYQSIVMAEENFLSNKFGFDFTNYCQRVNRWVINPKGIENTFSEMKFNYKRWLLKEYNTLFIWLVGIAAIILFEYEHLIPDPDIRTATFLSIFIALGVVYLFVRYLKKSGKMTDQMA</sequence>
<keyword evidence="7" id="KW-1185">Reference proteome</keyword>
<dbReference type="STRING" id="408657.SAMN04487995_0709"/>
<protein>
    <submittedName>
        <fullName evidence="6">Phospholipid methyltransferase</fullName>
    </submittedName>
</protein>
<dbReference type="RefSeq" id="WP_090331961.1">
    <property type="nucleotide sequence ID" value="NZ_FNXY01000001.1"/>
</dbReference>
<evidence type="ECO:0000313" key="7">
    <source>
        <dbReference type="Proteomes" id="UP000199532"/>
    </source>
</evidence>
<dbReference type="GO" id="GO:0008168">
    <property type="term" value="F:methyltransferase activity"/>
    <property type="evidence" value="ECO:0007669"/>
    <property type="project" value="UniProtKB-KW"/>
</dbReference>
<organism evidence="6 7">
    <name type="scientific">Dyadobacter koreensis</name>
    <dbReference type="NCBI Taxonomy" id="408657"/>
    <lineage>
        <taxon>Bacteria</taxon>
        <taxon>Pseudomonadati</taxon>
        <taxon>Bacteroidota</taxon>
        <taxon>Cytophagia</taxon>
        <taxon>Cytophagales</taxon>
        <taxon>Spirosomataceae</taxon>
        <taxon>Dyadobacter</taxon>
    </lineage>
</organism>
<keyword evidence="4 5" id="KW-0472">Membrane</keyword>
<gene>
    <name evidence="6" type="ORF">SAMN04487995_0709</name>
</gene>
<accession>A0A1H6QIM0</accession>
<dbReference type="AlphaFoldDB" id="A0A1H6QIM0"/>
<proteinExistence type="predicted"/>
<feature type="transmembrane region" description="Helical" evidence="5">
    <location>
        <begin position="90"/>
        <end position="108"/>
    </location>
</feature>